<evidence type="ECO:0000313" key="5">
    <source>
        <dbReference type="Proteomes" id="UP000654075"/>
    </source>
</evidence>
<proteinExistence type="predicted"/>
<dbReference type="Gene3D" id="3.50.50.60">
    <property type="entry name" value="FAD/NAD(P)-binding domain"/>
    <property type="match status" value="1"/>
</dbReference>
<evidence type="ECO:0000259" key="3">
    <source>
        <dbReference type="PROSITE" id="PS50020"/>
    </source>
</evidence>
<accession>A0A813FWA3</accession>
<feature type="domain" description="WW" evidence="3">
    <location>
        <begin position="1047"/>
        <end position="1080"/>
    </location>
</feature>
<evidence type="ECO:0000313" key="4">
    <source>
        <dbReference type="EMBL" id="CAE8614918.1"/>
    </source>
</evidence>
<feature type="region of interest" description="Disordered" evidence="2">
    <location>
        <begin position="1186"/>
        <end position="1206"/>
    </location>
</feature>
<sequence>MTYQSAIADCVNHREWDIVGFSDLQFYPFPQPGRPVQTKLHVSFVFLQRAKKSGVGRVRLKERADMCFLLYEQNDFEETWPAELLNVAAAVAGGHLLRETLEQVQLPTLTRPDAGATLCKVAVRVISGSVPGLAEPGLFSRQRPCLEVALGATQKDTEPADFESGGSTGSKASPSGYPWRFDETLTFAARLEDFSGPGLKLRLKSQTDAQFGPLHFAMRPADVGEATVDLQRRILPACVQERRSADGQSSSWASPLMPVALSHVRGGLLGAECRLGEAVAHVTLSFAVDTDPDALLSALQPSSLRLEQRLKDGADEMMRWLDTPAASRPACQPGACCWQPLGHEVDPLDVDAVLGRAAVRAWTVCEVKDPLKSPSASPDNWVSTAGPNGRRYWHNLSLGPAPWEELDGPGDELIVGDCSPQARDAKMPPETMAPAYQSLDEDKRLLEWAARLEIAVAGASCAQRGVAALFHESCHWRDLVLFTWDIRTFEGRPAVASALAATACAAGLQPGAFTLRSRSPKSAEQEEAEDPAAGRIRHGSRPVSGWLNVSTKTARGTARVHLHRGDDGADRCSVLFTSMSELKGFEEATGPRRPCGHATDKAASEAEHRCNRTAAAHEEPYVLIIGGSQSGLMLAARLKNLQVPTLVVDKLAKPGDSWRNRYNSLHLHDPIWVCHMPYLPFPSHFPVYLSKDRYADWLDTYRQVMDINFQGGTAVTHASYSASKEEWEVEVRRGGETSFVRPKHVVFATGSASMPSIPSFPGLESFQGPVLHSSQFAGCEADDPAWKGKRCVIVGSNTSAHDVAQDLCEHGAEVTMLQRSATCVLKTQRIREMCAGGGYSEEAEAGGMDVEQADLQDESMPYVLREAAFRGWVQGVKEQDAKYYQQLQEVGWQQDWGEDGTGPYMMFIRKFCGYYFDIGASQLLIDGRVSLQPRAEIAEVRPRTVVLTNGTELACDMLVLATGYKGMTDWLTKLISPETAKAVGPIWGLGSGLRGDPGPYDGELRNMWKPTAQPGLWFHGGNIKLSRFFSLHLALQLKARYEKLPVKEVPGGWISHRGAEGRLFWHHADLGPAPWETPGCEPLTHVMYLATDKHANMMYTGSAQALEGLFPATPFAAQQAEVASKRHMVMFINHKKRTRNITSASHRQNMNMFAVTGSQEIGLVCQYLHPAAHKYRGEVLKPFAGRNSRKESLEDSDEDDDDGSAAELIDRPAVTKVLQKNGLALKTMNKLVRADKEFVKMAIHQNGLALQYASEELRRQQDFILEAVRKDGRVLEFLEETFRADPDIVLEAVNQCGQALEFAALALRSDADLALMAVQQDWKAIDFCEGDVFRNRNFMMEAVKVSWRTLGSAHPDLNTDREMIREGLRQHWMALAHASQDLRADRELLAEAVEAGSWQAMQTADKVLKNDRLLILAAIQCSKGAALQCASPALQDDRELVEEAV</sequence>
<name>A0A813FWA3_POLGL</name>
<feature type="non-terminal residue" evidence="4">
    <location>
        <position position="1445"/>
    </location>
</feature>
<evidence type="ECO:0000256" key="1">
    <source>
        <dbReference type="ARBA" id="ARBA00023002"/>
    </source>
</evidence>
<comment type="caution">
    <text evidence="4">The sequence shown here is derived from an EMBL/GenBank/DDBJ whole genome shotgun (WGS) entry which is preliminary data.</text>
</comment>
<dbReference type="InterPro" id="IPR001202">
    <property type="entry name" value="WW_dom"/>
</dbReference>
<dbReference type="InterPro" id="IPR025197">
    <property type="entry name" value="DUF4116"/>
</dbReference>
<feature type="compositionally biased region" description="Acidic residues" evidence="2">
    <location>
        <begin position="1194"/>
        <end position="1204"/>
    </location>
</feature>
<gene>
    <name evidence="4" type="ORF">PGLA1383_LOCUS32638</name>
</gene>
<dbReference type="GO" id="GO:0050660">
    <property type="term" value="F:flavin adenine dinucleotide binding"/>
    <property type="evidence" value="ECO:0007669"/>
    <property type="project" value="TreeGrafter"/>
</dbReference>
<reference evidence="4" key="1">
    <citation type="submission" date="2021-02" db="EMBL/GenBank/DDBJ databases">
        <authorList>
            <person name="Dougan E. K."/>
            <person name="Rhodes N."/>
            <person name="Thang M."/>
            <person name="Chan C."/>
        </authorList>
    </citation>
    <scope>NUCLEOTIDE SEQUENCE</scope>
</reference>
<feature type="region of interest" description="Disordered" evidence="2">
    <location>
        <begin position="515"/>
        <end position="543"/>
    </location>
</feature>
<dbReference type="SUPFAM" id="SSF51905">
    <property type="entry name" value="FAD/NAD(P)-binding domain"/>
    <property type="match status" value="2"/>
</dbReference>
<dbReference type="PANTHER" id="PTHR43539:SF68">
    <property type="entry name" value="FLAVIN-BINDING MONOOXYGENASE-LIKE PROTEIN (AFU_ORTHOLOGUE AFUA_4G09220)"/>
    <property type="match status" value="1"/>
</dbReference>
<dbReference type="EMBL" id="CAJNNV010025528">
    <property type="protein sequence ID" value="CAE8614918.1"/>
    <property type="molecule type" value="Genomic_DNA"/>
</dbReference>
<dbReference type="InterPro" id="IPR036188">
    <property type="entry name" value="FAD/NAD-bd_sf"/>
</dbReference>
<dbReference type="Pfam" id="PF13475">
    <property type="entry name" value="DUF4116"/>
    <property type="match status" value="3"/>
</dbReference>
<dbReference type="OrthoDB" id="74360at2759"/>
<dbReference type="PROSITE" id="PS50020">
    <property type="entry name" value="WW_DOMAIN_2"/>
    <property type="match status" value="1"/>
</dbReference>
<keyword evidence="1" id="KW-0560">Oxidoreductase</keyword>
<evidence type="ECO:0000256" key="2">
    <source>
        <dbReference type="SAM" id="MobiDB-lite"/>
    </source>
</evidence>
<organism evidence="4 5">
    <name type="scientific">Polarella glacialis</name>
    <name type="common">Dinoflagellate</name>
    <dbReference type="NCBI Taxonomy" id="89957"/>
    <lineage>
        <taxon>Eukaryota</taxon>
        <taxon>Sar</taxon>
        <taxon>Alveolata</taxon>
        <taxon>Dinophyceae</taxon>
        <taxon>Suessiales</taxon>
        <taxon>Suessiaceae</taxon>
        <taxon>Polarella</taxon>
    </lineage>
</organism>
<dbReference type="Pfam" id="PF13738">
    <property type="entry name" value="Pyr_redox_3"/>
    <property type="match status" value="1"/>
</dbReference>
<keyword evidence="5" id="KW-1185">Reference proteome</keyword>
<feature type="region of interest" description="Disordered" evidence="2">
    <location>
        <begin position="156"/>
        <end position="175"/>
    </location>
</feature>
<dbReference type="InterPro" id="IPR050982">
    <property type="entry name" value="Auxin_biosynth/cation_transpt"/>
</dbReference>
<dbReference type="PANTHER" id="PTHR43539">
    <property type="entry name" value="FLAVIN-BINDING MONOOXYGENASE-LIKE PROTEIN (AFU_ORTHOLOGUE AFUA_4G09220)"/>
    <property type="match status" value="1"/>
</dbReference>
<protein>
    <recommendedName>
        <fullName evidence="3">WW domain-containing protein</fullName>
    </recommendedName>
</protein>
<dbReference type="GO" id="GO:0004497">
    <property type="term" value="F:monooxygenase activity"/>
    <property type="evidence" value="ECO:0007669"/>
    <property type="project" value="TreeGrafter"/>
</dbReference>
<dbReference type="Proteomes" id="UP000654075">
    <property type="component" value="Unassembled WGS sequence"/>
</dbReference>